<proteinExistence type="predicted"/>
<sequence length="56" mass="5854">MTLSSPFGANDPLFAFRSSAGVSSMRPVIALLTWLNLVEKAPARAGSSFPTLASTI</sequence>
<name>A0A9W4UN66_9PLEO</name>
<dbReference type="Proteomes" id="UP001152607">
    <property type="component" value="Unassembled WGS sequence"/>
</dbReference>
<comment type="caution">
    <text evidence="1">The sequence shown here is derived from an EMBL/GenBank/DDBJ whole genome shotgun (WGS) entry which is preliminary data.</text>
</comment>
<protein>
    <submittedName>
        <fullName evidence="1">Uncharacterized protein</fullName>
    </submittedName>
</protein>
<reference evidence="1" key="1">
    <citation type="submission" date="2023-01" db="EMBL/GenBank/DDBJ databases">
        <authorList>
            <person name="Van Ghelder C."/>
            <person name="Rancurel C."/>
        </authorList>
    </citation>
    <scope>NUCLEOTIDE SEQUENCE</scope>
    <source>
        <strain evidence="1">CNCM I-4278</strain>
    </source>
</reference>
<dbReference type="EMBL" id="CAOQHR010000008">
    <property type="protein sequence ID" value="CAI6338769.1"/>
    <property type="molecule type" value="Genomic_DNA"/>
</dbReference>
<evidence type="ECO:0000313" key="1">
    <source>
        <dbReference type="EMBL" id="CAI6338769.1"/>
    </source>
</evidence>
<keyword evidence="2" id="KW-1185">Reference proteome</keyword>
<evidence type="ECO:0000313" key="2">
    <source>
        <dbReference type="Proteomes" id="UP001152607"/>
    </source>
</evidence>
<accession>A0A9W4UN66</accession>
<dbReference type="AlphaFoldDB" id="A0A9W4UN66"/>
<organism evidence="1 2">
    <name type="scientific">Periconia digitata</name>
    <dbReference type="NCBI Taxonomy" id="1303443"/>
    <lineage>
        <taxon>Eukaryota</taxon>
        <taxon>Fungi</taxon>
        <taxon>Dikarya</taxon>
        <taxon>Ascomycota</taxon>
        <taxon>Pezizomycotina</taxon>
        <taxon>Dothideomycetes</taxon>
        <taxon>Pleosporomycetidae</taxon>
        <taxon>Pleosporales</taxon>
        <taxon>Massarineae</taxon>
        <taxon>Periconiaceae</taxon>
        <taxon>Periconia</taxon>
    </lineage>
</organism>
<gene>
    <name evidence="1" type="ORF">PDIGIT_LOCUS11903</name>
</gene>